<evidence type="ECO:0000256" key="3">
    <source>
        <dbReference type="ARBA" id="ARBA00022527"/>
    </source>
</evidence>
<feature type="domain" description="Protein kinase" evidence="20">
    <location>
        <begin position="629"/>
        <end position="908"/>
    </location>
</feature>
<dbReference type="InterPro" id="IPR001611">
    <property type="entry name" value="Leu-rich_rpt"/>
</dbReference>
<comment type="catalytic activity">
    <reaction evidence="17">
        <text>L-seryl-[protein] + ATP = O-phospho-L-seryl-[protein] + ADP + H(+)</text>
        <dbReference type="Rhea" id="RHEA:17989"/>
        <dbReference type="Rhea" id="RHEA-COMP:9863"/>
        <dbReference type="Rhea" id="RHEA-COMP:11604"/>
        <dbReference type="ChEBI" id="CHEBI:15378"/>
        <dbReference type="ChEBI" id="CHEBI:29999"/>
        <dbReference type="ChEBI" id="CHEBI:30616"/>
        <dbReference type="ChEBI" id="CHEBI:83421"/>
        <dbReference type="ChEBI" id="CHEBI:456216"/>
        <dbReference type="EC" id="2.7.11.1"/>
    </reaction>
</comment>
<keyword evidence="12 19" id="KW-1133">Transmembrane helix</keyword>
<dbReference type="FunFam" id="2.60.120.430:FF:000002">
    <property type="entry name" value="Leucine-rich repeat receptor-like protein kinase"/>
    <property type="match status" value="1"/>
</dbReference>
<evidence type="ECO:0000256" key="10">
    <source>
        <dbReference type="ARBA" id="ARBA00022777"/>
    </source>
</evidence>
<dbReference type="FunFam" id="3.30.200.20:FF:000140">
    <property type="entry name" value="Leucine-rich repeat receptor-like protein kinase"/>
    <property type="match status" value="1"/>
</dbReference>
<dbReference type="Pfam" id="PF00560">
    <property type="entry name" value="LRR_1"/>
    <property type="match status" value="3"/>
</dbReference>
<keyword evidence="3" id="KW-0723">Serine/threonine-protein kinase</keyword>
<dbReference type="AlphaFoldDB" id="A0A8X8DGJ0"/>
<dbReference type="InterPro" id="IPR001245">
    <property type="entry name" value="Ser-Thr/Tyr_kinase_cat_dom"/>
</dbReference>
<evidence type="ECO:0000256" key="2">
    <source>
        <dbReference type="ARBA" id="ARBA00012513"/>
    </source>
</evidence>
<dbReference type="EMBL" id="JAAWWB010000001">
    <property type="protein sequence ID" value="KAG6791528.1"/>
    <property type="molecule type" value="Genomic_DNA"/>
</dbReference>
<dbReference type="OrthoDB" id="663146at2759"/>
<accession>A0A8X8DGJ0</accession>
<keyword evidence="10" id="KW-0418">Kinase</keyword>
<evidence type="ECO:0000256" key="17">
    <source>
        <dbReference type="ARBA" id="ARBA00048679"/>
    </source>
</evidence>
<evidence type="ECO:0000256" key="13">
    <source>
        <dbReference type="ARBA" id="ARBA00023136"/>
    </source>
</evidence>
<keyword evidence="22" id="KW-1185">Reference proteome</keyword>
<keyword evidence="9" id="KW-0547">Nucleotide-binding</keyword>
<dbReference type="Pfam" id="PF11721">
    <property type="entry name" value="Malectin"/>
    <property type="match status" value="1"/>
</dbReference>
<comment type="catalytic activity">
    <reaction evidence="16">
        <text>L-threonyl-[protein] + ATP = O-phospho-L-threonyl-[protein] + ADP + H(+)</text>
        <dbReference type="Rhea" id="RHEA:46608"/>
        <dbReference type="Rhea" id="RHEA-COMP:11060"/>
        <dbReference type="Rhea" id="RHEA-COMP:11605"/>
        <dbReference type="ChEBI" id="CHEBI:15378"/>
        <dbReference type="ChEBI" id="CHEBI:30013"/>
        <dbReference type="ChEBI" id="CHEBI:30616"/>
        <dbReference type="ChEBI" id="CHEBI:61977"/>
        <dbReference type="ChEBI" id="CHEBI:456216"/>
        <dbReference type="EC" id="2.7.11.1"/>
    </reaction>
</comment>
<sequence length="976" mass="107120">MDNFLLWAASEKDPVSALNSLFEQWDTKAVGLWNLSGEPCSGSAINDTAFEDPANNPSIKCDCTYNNAATCHITQLRVYALDKKGEIPEVITALKYLTLLKIDQNYFTGPLPAFIGNLTALQSLSIAHNAFSGTIPKELGNLKELTLLLQDEVLYRSIGINNFSGTLPPELGQLVNLEELYVNSCGLGGEIPSTFVNLQRMTTLWASDAAFTGNIPDFIGNWTGLISLRFQGNSFEGPLPSSFSNLTSLTSLRISDLSNVSSTLDFIKNLKSLTDLTLRNALISGSIPSDIGEIFQTLDRLFLGNNSLIGTLPNQKSSTLQTMNLVANNFTFDKSNISVLPGLNCLQRNFPCNRNPPRYANFSIKCGGPMMTTADGTVYEAENSSISAASFTVTSTEKWALSNAGLYADRKNPSYVENNLKQVTGTNTPELYQTSRISPGSLRYYGLGLQNGPYTINLLFAETRFAARSSQTWKSLARRVFDIYIQGNRQLKDFDISMEAGGVDRAITKTFNVTVLENHLEIHLFWAGKGTCCNPVQGYYGPIISALNVVPDFTPNVSGIPSSTRKEKSRTGVIVGVSISVGVVSLILIFTVLYIMMKKDREDEEVLLGMGPRPNTFSYSQLRTATEDFSPSNKLGEGGYGPVYKGVLSDGREVAVKKLSVASNQGTNQFVTEIATISAVQHRNLVKLYGCCIEGNRRLLVYEYLENKSLDKTLFAPNYAGKDGLHLDWPTRLNICLGTARGLAYLHEESRPRIVHRDVKASNILLDANLFPKISDFGLAILYDDKKTHISTRVAGTIGYLAPEYAMRGHLTEKADVFGFGVVALEILSGRANSDSSLDDERVYLLEWVWKLHESGRSLELMDPSVTEFDENEALRVVGVALLCTQGSPAMRPTMSRVVAMLTGDIEVSAVTSKPSYLTDWDFKDITGNFSKASTSSEASKSKNHNPIDLIPRGDQMHSPLNMTEPRLSDLIGDGR</sequence>
<dbReference type="Pfam" id="PF07714">
    <property type="entry name" value="PK_Tyr_Ser-Thr"/>
    <property type="match status" value="1"/>
</dbReference>
<evidence type="ECO:0000256" key="9">
    <source>
        <dbReference type="ARBA" id="ARBA00022741"/>
    </source>
</evidence>
<dbReference type="PROSITE" id="PS00108">
    <property type="entry name" value="PROTEIN_KINASE_ST"/>
    <property type="match status" value="1"/>
</dbReference>
<name>A0A8X8DGJ0_POPTO</name>
<dbReference type="CDD" id="cd14066">
    <property type="entry name" value="STKc_IRAK"/>
    <property type="match status" value="1"/>
</dbReference>
<dbReference type="InterPro" id="IPR008271">
    <property type="entry name" value="Ser/Thr_kinase_AS"/>
</dbReference>
<evidence type="ECO:0000313" key="22">
    <source>
        <dbReference type="Proteomes" id="UP000886885"/>
    </source>
</evidence>
<comment type="subcellular location">
    <subcellularLocation>
        <location evidence="1">Membrane</location>
        <topology evidence="1">Single-pass type I membrane protein</topology>
    </subcellularLocation>
</comment>
<evidence type="ECO:0000256" key="8">
    <source>
        <dbReference type="ARBA" id="ARBA00022737"/>
    </source>
</evidence>
<dbReference type="InterPro" id="IPR000719">
    <property type="entry name" value="Prot_kinase_dom"/>
</dbReference>
<dbReference type="SMART" id="SM00220">
    <property type="entry name" value="S_TKc"/>
    <property type="match status" value="1"/>
</dbReference>
<dbReference type="EC" id="2.7.11.1" evidence="2"/>
<evidence type="ECO:0000256" key="1">
    <source>
        <dbReference type="ARBA" id="ARBA00004479"/>
    </source>
</evidence>
<dbReference type="FunFam" id="1.10.510.10:FF:000044">
    <property type="entry name" value="Putative LRR receptor-like serine/threonine-protein kinase"/>
    <property type="match status" value="1"/>
</dbReference>
<keyword evidence="8" id="KW-0677">Repeat</keyword>
<gene>
    <name evidence="21" type="ORF">POTOM_000649</name>
</gene>
<evidence type="ECO:0000256" key="18">
    <source>
        <dbReference type="SAM" id="MobiDB-lite"/>
    </source>
</evidence>
<evidence type="ECO:0000259" key="20">
    <source>
        <dbReference type="PROSITE" id="PS50011"/>
    </source>
</evidence>
<comment type="caution">
    <text evidence="21">The sequence shown here is derived from an EMBL/GenBank/DDBJ whole genome shotgun (WGS) entry which is preliminary data.</text>
</comment>
<keyword evidence="6 19" id="KW-0812">Transmembrane</keyword>
<evidence type="ECO:0000256" key="4">
    <source>
        <dbReference type="ARBA" id="ARBA00022553"/>
    </source>
</evidence>
<dbReference type="GO" id="GO:0005886">
    <property type="term" value="C:plasma membrane"/>
    <property type="evidence" value="ECO:0007669"/>
    <property type="project" value="TreeGrafter"/>
</dbReference>
<keyword evidence="7" id="KW-0732">Signal</keyword>
<evidence type="ECO:0000256" key="5">
    <source>
        <dbReference type="ARBA" id="ARBA00022679"/>
    </source>
</evidence>
<dbReference type="PANTHER" id="PTHR48006:SF34">
    <property type="entry name" value="OS08G0203700 PROTEIN"/>
    <property type="match status" value="1"/>
</dbReference>
<evidence type="ECO:0000256" key="12">
    <source>
        <dbReference type="ARBA" id="ARBA00022989"/>
    </source>
</evidence>
<dbReference type="PANTHER" id="PTHR48006">
    <property type="entry name" value="LEUCINE-RICH REPEAT-CONTAINING PROTEIN DDB_G0281931-RELATED"/>
    <property type="match status" value="1"/>
</dbReference>
<dbReference type="GO" id="GO:0005524">
    <property type="term" value="F:ATP binding"/>
    <property type="evidence" value="ECO:0007669"/>
    <property type="project" value="UniProtKB-KW"/>
</dbReference>
<keyword evidence="15" id="KW-0325">Glycoprotein</keyword>
<evidence type="ECO:0000256" key="15">
    <source>
        <dbReference type="ARBA" id="ARBA00023180"/>
    </source>
</evidence>
<dbReference type="Proteomes" id="UP000886885">
    <property type="component" value="Chromosome 1A"/>
</dbReference>
<evidence type="ECO:0000256" key="7">
    <source>
        <dbReference type="ARBA" id="ARBA00022729"/>
    </source>
</evidence>
<keyword evidence="4" id="KW-0597">Phosphoprotein</keyword>
<dbReference type="PROSITE" id="PS50011">
    <property type="entry name" value="PROTEIN_KINASE_DOM"/>
    <property type="match status" value="1"/>
</dbReference>
<keyword evidence="5" id="KW-0808">Transferase</keyword>
<evidence type="ECO:0000256" key="14">
    <source>
        <dbReference type="ARBA" id="ARBA00023170"/>
    </source>
</evidence>
<organism evidence="21 22">
    <name type="scientific">Populus tomentosa</name>
    <name type="common">Chinese white poplar</name>
    <dbReference type="NCBI Taxonomy" id="118781"/>
    <lineage>
        <taxon>Eukaryota</taxon>
        <taxon>Viridiplantae</taxon>
        <taxon>Streptophyta</taxon>
        <taxon>Embryophyta</taxon>
        <taxon>Tracheophyta</taxon>
        <taxon>Spermatophyta</taxon>
        <taxon>Magnoliopsida</taxon>
        <taxon>eudicotyledons</taxon>
        <taxon>Gunneridae</taxon>
        <taxon>Pentapetalae</taxon>
        <taxon>rosids</taxon>
        <taxon>fabids</taxon>
        <taxon>Malpighiales</taxon>
        <taxon>Salicaceae</taxon>
        <taxon>Saliceae</taxon>
        <taxon>Populus</taxon>
    </lineage>
</organism>
<evidence type="ECO:0000256" key="19">
    <source>
        <dbReference type="SAM" id="Phobius"/>
    </source>
</evidence>
<protein>
    <recommendedName>
        <fullName evidence="2">non-specific serine/threonine protein kinase</fullName>
        <ecNumber evidence="2">2.7.11.1</ecNumber>
    </recommendedName>
</protein>
<evidence type="ECO:0000256" key="6">
    <source>
        <dbReference type="ARBA" id="ARBA00022692"/>
    </source>
</evidence>
<proteinExistence type="predicted"/>
<feature type="region of interest" description="Disordered" evidence="18">
    <location>
        <begin position="932"/>
        <end position="976"/>
    </location>
</feature>
<keyword evidence="14" id="KW-0675">Receptor</keyword>
<feature type="transmembrane region" description="Helical" evidence="19">
    <location>
        <begin position="573"/>
        <end position="595"/>
    </location>
</feature>
<evidence type="ECO:0000256" key="11">
    <source>
        <dbReference type="ARBA" id="ARBA00022840"/>
    </source>
</evidence>
<keyword evidence="11" id="KW-0067">ATP-binding</keyword>
<evidence type="ECO:0000256" key="16">
    <source>
        <dbReference type="ARBA" id="ARBA00047899"/>
    </source>
</evidence>
<evidence type="ECO:0000313" key="21">
    <source>
        <dbReference type="EMBL" id="KAG6791528.1"/>
    </source>
</evidence>
<dbReference type="GO" id="GO:0004674">
    <property type="term" value="F:protein serine/threonine kinase activity"/>
    <property type="evidence" value="ECO:0007669"/>
    <property type="project" value="UniProtKB-KW"/>
</dbReference>
<reference evidence="21" key="1">
    <citation type="journal article" date="2020" name="bioRxiv">
        <title>Hybrid origin of Populus tomentosa Carr. identified through genome sequencing and phylogenomic analysis.</title>
        <authorList>
            <person name="An X."/>
            <person name="Gao K."/>
            <person name="Chen Z."/>
            <person name="Li J."/>
            <person name="Yang X."/>
            <person name="Yang X."/>
            <person name="Zhou J."/>
            <person name="Guo T."/>
            <person name="Zhao T."/>
            <person name="Huang S."/>
            <person name="Miao D."/>
            <person name="Khan W.U."/>
            <person name="Rao P."/>
            <person name="Ye M."/>
            <person name="Lei B."/>
            <person name="Liao W."/>
            <person name="Wang J."/>
            <person name="Ji L."/>
            <person name="Li Y."/>
            <person name="Guo B."/>
            <person name="Mustafa N.S."/>
            <person name="Li S."/>
            <person name="Yun Q."/>
            <person name="Keller S.R."/>
            <person name="Mao J."/>
            <person name="Zhang R."/>
            <person name="Strauss S.H."/>
        </authorList>
    </citation>
    <scope>NUCLEOTIDE SEQUENCE</scope>
    <source>
        <strain evidence="21">GM15</strain>
        <tissue evidence="21">Leaf</tissue>
    </source>
</reference>
<keyword evidence="13 19" id="KW-0472">Membrane</keyword>
<dbReference type="InterPro" id="IPR021720">
    <property type="entry name" value="Malectin_dom"/>
</dbReference>
<dbReference type="InterPro" id="IPR051824">
    <property type="entry name" value="LRR_Rcpt-Like_S/T_Kinase"/>
</dbReference>
<dbReference type="FunFam" id="3.80.10.10:FF:000766">
    <property type="entry name" value="Os05g0263100 protein"/>
    <property type="match status" value="1"/>
</dbReference>